<dbReference type="RefSeq" id="WP_123896595.1">
    <property type="nucleotide sequence ID" value="NZ_RPFJ01000003.1"/>
</dbReference>
<dbReference type="GO" id="GO:0008233">
    <property type="term" value="F:peptidase activity"/>
    <property type="evidence" value="ECO:0007669"/>
    <property type="project" value="UniProtKB-KW"/>
</dbReference>
<evidence type="ECO:0000313" key="9">
    <source>
        <dbReference type="EMBL" id="RPD99694.1"/>
    </source>
</evidence>
<feature type="transmembrane region" description="Helical" evidence="8">
    <location>
        <begin position="152"/>
        <end position="170"/>
    </location>
</feature>
<comment type="subcellular location">
    <subcellularLocation>
        <location evidence="1">Cell membrane</location>
        <topology evidence="1">Multi-pass membrane protein</topology>
    </subcellularLocation>
</comment>
<dbReference type="Proteomes" id="UP000270856">
    <property type="component" value="Unassembled WGS sequence"/>
</dbReference>
<comment type="caution">
    <text evidence="9">The sequence shown here is derived from an EMBL/GenBank/DDBJ whole genome shotgun (WGS) entry which is preliminary data.</text>
</comment>
<dbReference type="AlphaFoldDB" id="A0A3N4NU62"/>
<dbReference type="NCBIfam" id="TIGR04178">
    <property type="entry name" value="exo_archaeo"/>
    <property type="match status" value="1"/>
</dbReference>
<feature type="transmembrane region" description="Helical" evidence="8">
    <location>
        <begin position="82"/>
        <end position="106"/>
    </location>
</feature>
<evidence type="ECO:0000256" key="7">
    <source>
        <dbReference type="ARBA" id="ARBA00023136"/>
    </source>
</evidence>
<evidence type="ECO:0000256" key="5">
    <source>
        <dbReference type="ARBA" id="ARBA00022801"/>
    </source>
</evidence>
<evidence type="ECO:0000313" key="10">
    <source>
        <dbReference type="Proteomes" id="UP000270856"/>
    </source>
</evidence>
<dbReference type="InterPro" id="IPR026392">
    <property type="entry name" value="Exo/Archaeosortase_dom"/>
</dbReference>
<evidence type="ECO:0000256" key="3">
    <source>
        <dbReference type="ARBA" id="ARBA00022670"/>
    </source>
</evidence>
<dbReference type="OrthoDB" id="678161at2"/>
<dbReference type="GO" id="GO:0006508">
    <property type="term" value="P:proteolysis"/>
    <property type="evidence" value="ECO:0007669"/>
    <property type="project" value="UniProtKB-KW"/>
</dbReference>
<keyword evidence="4 8" id="KW-0812">Transmembrane</keyword>
<sequence length="182" mass="21071">MKKRKTIIRFLIKFFVTYFLLVGIYSVYLKQTQQKGDVFSCAPITKTVAEHSKWFGELLGYDVALEQHDSELSIKLIVDNIYVARVVEGCNAISVIILFLTFIIAFSGSIKATIIYGIIGTTFIYIVNVARVFILSILMYKYPEYQSILHDLLFPAIIYGAVFLLWIIWVRRFSYLKKIKNE</sequence>
<accession>A0A3N4NU62</accession>
<dbReference type="EMBL" id="RPFJ01000003">
    <property type="protein sequence ID" value="RPD99694.1"/>
    <property type="molecule type" value="Genomic_DNA"/>
</dbReference>
<keyword evidence="3" id="KW-0645">Protease</keyword>
<proteinExistence type="predicted"/>
<keyword evidence="10" id="KW-1185">Reference proteome</keyword>
<dbReference type="Pfam" id="PF09721">
    <property type="entry name" value="Exosortase_EpsH"/>
    <property type="match status" value="1"/>
</dbReference>
<dbReference type="GO" id="GO:0005886">
    <property type="term" value="C:plasma membrane"/>
    <property type="evidence" value="ECO:0007669"/>
    <property type="project" value="UniProtKB-SubCell"/>
</dbReference>
<keyword evidence="6 8" id="KW-1133">Transmembrane helix</keyword>
<gene>
    <name evidence="9" type="primary">xrtF</name>
    <name evidence="9" type="ORF">EGM88_03550</name>
</gene>
<keyword evidence="5" id="KW-0378">Hydrolase</keyword>
<feature type="transmembrane region" description="Helical" evidence="8">
    <location>
        <begin position="113"/>
        <end position="140"/>
    </location>
</feature>
<keyword evidence="7 8" id="KW-0472">Membrane</keyword>
<organism evidence="9 10">
    <name type="scientific">Aureibaculum marinum</name>
    <dbReference type="NCBI Taxonomy" id="2487930"/>
    <lineage>
        <taxon>Bacteria</taxon>
        <taxon>Pseudomonadati</taxon>
        <taxon>Bacteroidota</taxon>
        <taxon>Flavobacteriia</taxon>
        <taxon>Flavobacteriales</taxon>
        <taxon>Flavobacteriaceae</taxon>
        <taxon>Aureibaculum</taxon>
    </lineage>
</organism>
<protein>
    <submittedName>
        <fullName evidence="9">Exosortase family protein XrtF</fullName>
    </submittedName>
</protein>
<dbReference type="InterPro" id="IPR019127">
    <property type="entry name" value="Exosortase"/>
</dbReference>
<evidence type="ECO:0000256" key="6">
    <source>
        <dbReference type="ARBA" id="ARBA00022989"/>
    </source>
</evidence>
<evidence type="ECO:0000256" key="8">
    <source>
        <dbReference type="SAM" id="Phobius"/>
    </source>
</evidence>
<name>A0A3N4NU62_9FLAO</name>
<feature type="transmembrane region" description="Helical" evidence="8">
    <location>
        <begin position="7"/>
        <end position="28"/>
    </location>
</feature>
<dbReference type="InterPro" id="IPR026323">
    <property type="entry name" value="Exosortase-related_prot_XrtF"/>
</dbReference>
<reference evidence="9 10" key="1">
    <citation type="submission" date="2018-11" db="EMBL/GenBank/DDBJ databases">
        <title>Aureibaculum marinum gen. nov., sp. nov., a member of the family Flavobacteriaceae isolated from the Bohai Sea.</title>
        <authorList>
            <person name="Ji X."/>
        </authorList>
    </citation>
    <scope>NUCLEOTIDE SEQUENCE [LARGE SCALE GENOMIC DNA]</scope>
    <source>
        <strain evidence="9 10">BH-SD17</strain>
    </source>
</reference>
<evidence type="ECO:0000256" key="1">
    <source>
        <dbReference type="ARBA" id="ARBA00004651"/>
    </source>
</evidence>
<evidence type="ECO:0000256" key="2">
    <source>
        <dbReference type="ARBA" id="ARBA00022475"/>
    </source>
</evidence>
<dbReference type="NCBIfam" id="TIGR04128">
    <property type="entry name" value="exoso_Fjoh_1448"/>
    <property type="match status" value="1"/>
</dbReference>
<keyword evidence="2" id="KW-1003">Cell membrane</keyword>
<evidence type="ECO:0000256" key="4">
    <source>
        <dbReference type="ARBA" id="ARBA00022692"/>
    </source>
</evidence>